<dbReference type="SUPFAM" id="SSF53822">
    <property type="entry name" value="Periplasmic binding protein-like I"/>
    <property type="match status" value="1"/>
</dbReference>
<keyword evidence="1" id="KW-0805">Transcription regulation</keyword>
<keyword evidence="6" id="KW-1185">Reference proteome</keyword>
<dbReference type="Proteomes" id="UP000199632">
    <property type="component" value="Unassembled WGS sequence"/>
</dbReference>
<dbReference type="OrthoDB" id="3510266at2"/>
<dbReference type="AlphaFoldDB" id="A0A1H3N210"/>
<name>A0A1H3N210_9ACTN</name>
<evidence type="ECO:0000256" key="1">
    <source>
        <dbReference type="ARBA" id="ARBA00023015"/>
    </source>
</evidence>
<evidence type="ECO:0000313" key="5">
    <source>
        <dbReference type="EMBL" id="SDY82838.1"/>
    </source>
</evidence>
<gene>
    <name evidence="5" type="ORF">SAMN05421684_1762</name>
</gene>
<dbReference type="PANTHER" id="PTHR30146:SF109">
    <property type="entry name" value="HTH-TYPE TRANSCRIPTIONAL REGULATOR GALS"/>
    <property type="match status" value="1"/>
</dbReference>
<dbReference type="InterPro" id="IPR028082">
    <property type="entry name" value="Peripla_BP_I"/>
</dbReference>
<dbReference type="Gene3D" id="3.40.50.2300">
    <property type="match status" value="2"/>
</dbReference>
<dbReference type="PANTHER" id="PTHR30146">
    <property type="entry name" value="LACI-RELATED TRANSCRIPTIONAL REPRESSOR"/>
    <property type="match status" value="1"/>
</dbReference>
<reference evidence="6" key="1">
    <citation type="submission" date="2016-10" db="EMBL/GenBank/DDBJ databases">
        <authorList>
            <person name="Varghese N."/>
            <person name="Submissions S."/>
        </authorList>
    </citation>
    <scope>NUCLEOTIDE SEQUENCE [LARGE SCALE GENOMIC DNA]</scope>
    <source>
        <strain evidence="6">DSM 44718</strain>
    </source>
</reference>
<protein>
    <submittedName>
        <fullName evidence="5">Transcriptional regulator, LacI family</fullName>
    </submittedName>
</protein>
<feature type="domain" description="HTH lacI-type" evidence="4">
    <location>
        <begin position="2"/>
        <end position="56"/>
    </location>
</feature>
<dbReference type="PROSITE" id="PS00356">
    <property type="entry name" value="HTH_LACI_1"/>
    <property type="match status" value="1"/>
</dbReference>
<evidence type="ECO:0000313" key="6">
    <source>
        <dbReference type="Proteomes" id="UP000199632"/>
    </source>
</evidence>
<evidence type="ECO:0000259" key="4">
    <source>
        <dbReference type="PROSITE" id="PS50932"/>
    </source>
</evidence>
<dbReference type="SMART" id="SM00354">
    <property type="entry name" value="HTH_LACI"/>
    <property type="match status" value="1"/>
</dbReference>
<dbReference type="STRING" id="137265.SAMN05421684_1762"/>
<evidence type="ECO:0000256" key="3">
    <source>
        <dbReference type="ARBA" id="ARBA00023163"/>
    </source>
</evidence>
<sequence>MTRIDDVARLAGVSTATVSRALRGLPTVSQTTRERVLEAAAKLGYIASPSASRLAGGKTRAVAVVVPRITPWFFSTVVEAAEERLHRAGYDLLLFNLGGSEHARQRLLYTSTLHKRVDALMLVATPLAERDFAAVIGLALPGVTVSAGTPVPGWPSVRIDDVRTAQAATEYLLSLGHRRIAHISGDPSDELAISTHLDRRQGYQQRLRAHGVDPDPALDIEATFTIAGGTRATAELLRRGEPPTAIFAASDEMAMGAIAALRSAGLRVPQDVSVIGVDDHDVSGVVGLTTVAQPAADQGRIAAETLLGPLRGNVNGYGDRSVVLPTKLVVRDSTAPPRAH</sequence>
<dbReference type="Pfam" id="PF13377">
    <property type="entry name" value="Peripla_BP_3"/>
    <property type="match status" value="1"/>
</dbReference>
<dbReference type="InterPro" id="IPR046335">
    <property type="entry name" value="LacI/GalR-like_sensor"/>
</dbReference>
<accession>A0A1H3N210</accession>
<dbReference type="CDD" id="cd01392">
    <property type="entry name" value="HTH_LacI"/>
    <property type="match status" value="1"/>
</dbReference>
<dbReference type="RefSeq" id="WP_090789109.1">
    <property type="nucleotide sequence ID" value="NZ_BOND01000028.1"/>
</dbReference>
<dbReference type="PROSITE" id="PS50932">
    <property type="entry name" value="HTH_LACI_2"/>
    <property type="match status" value="1"/>
</dbReference>
<organism evidence="5 6">
    <name type="scientific">Asanoa ishikariensis</name>
    <dbReference type="NCBI Taxonomy" id="137265"/>
    <lineage>
        <taxon>Bacteria</taxon>
        <taxon>Bacillati</taxon>
        <taxon>Actinomycetota</taxon>
        <taxon>Actinomycetes</taxon>
        <taxon>Micromonosporales</taxon>
        <taxon>Micromonosporaceae</taxon>
        <taxon>Asanoa</taxon>
    </lineage>
</organism>
<dbReference type="GO" id="GO:0000976">
    <property type="term" value="F:transcription cis-regulatory region binding"/>
    <property type="evidence" value="ECO:0007669"/>
    <property type="project" value="TreeGrafter"/>
</dbReference>
<keyword evidence="2" id="KW-0238">DNA-binding</keyword>
<dbReference type="SUPFAM" id="SSF47413">
    <property type="entry name" value="lambda repressor-like DNA-binding domains"/>
    <property type="match status" value="1"/>
</dbReference>
<dbReference type="EMBL" id="FNQB01000001">
    <property type="protein sequence ID" value="SDY82838.1"/>
    <property type="molecule type" value="Genomic_DNA"/>
</dbReference>
<dbReference type="Gene3D" id="1.10.260.40">
    <property type="entry name" value="lambda repressor-like DNA-binding domains"/>
    <property type="match status" value="1"/>
</dbReference>
<keyword evidence="3" id="KW-0804">Transcription</keyword>
<proteinExistence type="predicted"/>
<dbReference type="InterPro" id="IPR010982">
    <property type="entry name" value="Lambda_DNA-bd_dom_sf"/>
</dbReference>
<dbReference type="Pfam" id="PF00356">
    <property type="entry name" value="LacI"/>
    <property type="match status" value="1"/>
</dbReference>
<dbReference type="CDD" id="cd06267">
    <property type="entry name" value="PBP1_LacI_sugar_binding-like"/>
    <property type="match status" value="1"/>
</dbReference>
<dbReference type="InterPro" id="IPR000843">
    <property type="entry name" value="HTH_LacI"/>
</dbReference>
<evidence type="ECO:0000256" key="2">
    <source>
        <dbReference type="ARBA" id="ARBA00023125"/>
    </source>
</evidence>
<dbReference type="GO" id="GO:0003700">
    <property type="term" value="F:DNA-binding transcription factor activity"/>
    <property type="evidence" value="ECO:0007669"/>
    <property type="project" value="TreeGrafter"/>
</dbReference>